<keyword evidence="2" id="KW-1185">Reference proteome</keyword>
<comment type="caution">
    <text evidence="1">The sequence shown here is derived from an EMBL/GenBank/DDBJ whole genome shotgun (WGS) entry which is preliminary data.</text>
</comment>
<sequence length="151" mass="16095">MKVSLPTIKFDSLTLGAEAATISLAAMTAAVSLYANDQFLFHTAGGSFAVKLARNGNIHPLLRSQVKGAGYAETLLDYTKGDTVVNHCSGIGTTVGAIKNRLEKTGHPTAHRAVNAVIIPQNAEVDKDLKAKKASACKYRFRIAETPRVVE</sequence>
<organism evidence="1 2">
    <name type="scientific">Aspergillus granulosus</name>
    <dbReference type="NCBI Taxonomy" id="176169"/>
    <lineage>
        <taxon>Eukaryota</taxon>
        <taxon>Fungi</taxon>
        <taxon>Dikarya</taxon>
        <taxon>Ascomycota</taxon>
        <taxon>Pezizomycotina</taxon>
        <taxon>Eurotiomycetes</taxon>
        <taxon>Eurotiomycetidae</taxon>
        <taxon>Eurotiales</taxon>
        <taxon>Aspergillaceae</taxon>
        <taxon>Aspergillus</taxon>
        <taxon>Aspergillus subgen. Nidulantes</taxon>
    </lineage>
</organism>
<dbReference type="Proteomes" id="UP001610334">
    <property type="component" value="Unassembled WGS sequence"/>
</dbReference>
<gene>
    <name evidence="1" type="ORF">BJX63DRAFT_431950</name>
</gene>
<protein>
    <submittedName>
        <fullName evidence="1">Uncharacterized protein</fullName>
    </submittedName>
</protein>
<evidence type="ECO:0000313" key="1">
    <source>
        <dbReference type="EMBL" id="KAL2813359.1"/>
    </source>
</evidence>
<dbReference type="EMBL" id="JBFXLT010000040">
    <property type="protein sequence ID" value="KAL2813359.1"/>
    <property type="molecule type" value="Genomic_DNA"/>
</dbReference>
<reference evidence="1 2" key="1">
    <citation type="submission" date="2024-07" db="EMBL/GenBank/DDBJ databases">
        <title>Section-level genome sequencing and comparative genomics of Aspergillus sections Usti and Cavernicolus.</title>
        <authorList>
            <consortium name="Lawrence Berkeley National Laboratory"/>
            <person name="Nybo J.L."/>
            <person name="Vesth T.C."/>
            <person name="Theobald S."/>
            <person name="Frisvad J.C."/>
            <person name="Larsen T.O."/>
            <person name="Kjaerboelling I."/>
            <person name="Rothschild-Mancinelli K."/>
            <person name="Lyhne E.K."/>
            <person name="Kogle M.E."/>
            <person name="Barry K."/>
            <person name="Clum A."/>
            <person name="Na H."/>
            <person name="Ledsgaard L."/>
            <person name="Lin J."/>
            <person name="Lipzen A."/>
            <person name="Kuo A."/>
            <person name="Riley R."/>
            <person name="Mondo S."/>
            <person name="Labutti K."/>
            <person name="Haridas S."/>
            <person name="Pangalinan J."/>
            <person name="Salamov A.A."/>
            <person name="Simmons B.A."/>
            <person name="Magnuson J.K."/>
            <person name="Chen J."/>
            <person name="Drula E."/>
            <person name="Henrissat B."/>
            <person name="Wiebenga A."/>
            <person name="Lubbers R.J."/>
            <person name="Gomes A.C."/>
            <person name="Makela M.R."/>
            <person name="Stajich J."/>
            <person name="Grigoriev I.V."/>
            <person name="Mortensen U.H."/>
            <person name="De Vries R.P."/>
            <person name="Baker S.E."/>
            <person name="Andersen M.R."/>
        </authorList>
    </citation>
    <scope>NUCLEOTIDE SEQUENCE [LARGE SCALE GENOMIC DNA]</scope>
    <source>
        <strain evidence="1 2">CBS 588.65</strain>
    </source>
</reference>
<accession>A0ABR4HDX0</accession>
<name>A0ABR4HDX0_9EURO</name>
<proteinExistence type="predicted"/>
<evidence type="ECO:0000313" key="2">
    <source>
        <dbReference type="Proteomes" id="UP001610334"/>
    </source>
</evidence>